<comment type="caution">
    <text evidence="1">The sequence shown here is derived from an EMBL/GenBank/DDBJ whole genome shotgun (WGS) entry which is preliminary data.</text>
</comment>
<reference evidence="1 2" key="1">
    <citation type="journal article" date="2022" name="Plant J.">
        <title>Chromosome-level genome of Camellia lanceoleosa provides a valuable resource for understanding genome evolution and self-incompatibility.</title>
        <authorList>
            <person name="Gong W."/>
            <person name="Xiao S."/>
            <person name="Wang L."/>
            <person name="Liao Z."/>
            <person name="Chang Y."/>
            <person name="Mo W."/>
            <person name="Hu G."/>
            <person name="Li W."/>
            <person name="Zhao G."/>
            <person name="Zhu H."/>
            <person name="Hu X."/>
            <person name="Ji K."/>
            <person name="Xiang X."/>
            <person name="Song Q."/>
            <person name="Yuan D."/>
            <person name="Jin S."/>
            <person name="Zhang L."/>
        </authorList>
    </citation>
    <scope>NUCLEOTIDE SEQUENCE [LARGE SCALE GENOMIC DNA]</scope>
    <source>
        <strain evidence="1">SQ_2022a</strain>
    </source>
</reference>
<evidence type="ECO:0000313" key="2">
    <source>
        <dbReference type="Proteomes" id="UP001060215"/>
    </source>
</evidence>
<dbReference type="EMBL" id="CM045763">
    <property type="protein sequence ID" value="KAI8024461.1"/>
    <property type="molecule type" value="Genomic_DNA"/>
</dbReference>
<organism evidence="1 2">
    <name type="scientific">Camellia lanceoleosa</name>
    <dbReference type="NCBI Taxonomy" id="1840588"/>
    <lineage>
        <taxon>Eukaryota</taxon>
        <taxon>Viridiplantae</taxon>
        <taxon>Streptophyta</taxon>
        <taxon>Embryophyta</taxon>
        <taxon>Tracheophyta</taxon>
        <taxon>Spermatophyta</taxon>
        <taxon>Magnoliopsida</taxon>
        <taxon>eudicotyledons</taxon>
        <taxon>Gunneridae</taxon>
        <taxon>Pentapetalae</taxon>
        <taxon>asterids</taxon>
        <taxon>Ericales</taxon>
        <taxon>Theaceae</taxon>
        <taxon>Camellia</taxon>
    </lineage>
</organism>
<evidence type="ECO:0000313" key="1">
    <source>
        <dbReference type="EMBL" id="KAI8024461.1"/>
    </source>
</evidence>
<proteinExistence type="predicted"/>
<protein>
    <submittedName>
        <fullName evidence="1">Transcription factor</fullName>
    </submittedName>
</protein>
<gene>
    <name evidence="1" type="ORF">LOK49_LG03G02654</name>
</gene>
<sequence>MIAQTSTQNPQSLSEDDSGSELDSESDTPPTNPRIKPLTSKPTEEDPPKATNKPRSKLGMIEYTTKKRSNPLVDMNAFYDFIKKLLYIDVSKTQLSEKVRKLKKKYENNASKSKMGDDRTFSKSHEQKAYELSKKIWFSASTTNSKDAN</sequence>
<dbReference type="Proteomes" id="UP001060215">
    <property type="component" value="Chromosome 6"/>
</dbReference>
<name>A0ACC0IK08_9ERIC</name>
<accession>A0ACC0IK08</accession>
<keyword evidence="2" id="KW-1185">Reference proteome</keyword>